<name>A0AAX3P1U4_AERHY</name>
<dbReference type="AlphaFoldDB" id="A0AAX3P1U4"/>
<proteinExistence type="predicted"/>
<protein>
    <submittedName>
        <fullName evidence="1">YfjI family protein</fullName>
    </submittedName>
</protein>
<dbReference type="RefSeq" id="WP_264098711.1">
    <property type="nucleotide sequence ID" value="NZ_CP118942.1"/>
</dbReference>
<evidence type="ECO:0000313" key="1">
    <source>
        <dbReference type="EMBL" id="WEE25366.1"/>
    </source>
</evidence>
<dbReference type="InterPro" id="IPR025048">
    <property type="entry name" value="DUF3987"/>
</dbReference>
<evidence type="ECO:0000313" key="2">
    <source>
        <dbReference type="Proteomes" id="UP001214666"/>
    </source>
</evidence>
<sequence>MSAMNPILDRAYVPEPLAVGQSEVPTKSEVYAESISLLNIAGDHPLATYVREVADSIQISRDSTFMIGLGLTSAVVGSTYCIKTPWNADLPLGLYVTAEQPPAAGKSGVMSAFQKPFRSALHRMNEDRNKALDALEAQIDVAEDPAVKGALQEQVQGMSRPVRGWISNATPEALEKDAISPNDGFFMLASDERGLLNSVFGLSYGKGAAVNMDAALKGFDGGSYVSVRATRRGFDGEVHGSIVCFAQPGSIEAIMRASDGTGLAERFLWLSDDHNLGKRDHMKPWSSPNSEPYTRLCDEIIKLIPLRPSLDRLTQLAIPAALHMQMQRSKQEIEAELGDDGRFGNDAVRGAAGKFDMQVMKVASILHISRYLCEGKPVPPNIGAIDFEIAMNICRELLERYRLALVNKRIIGFGAEADAVIDYLEKFPQGKDMEQAKNSLRSKAVFKGRSTRQIAVTMDKLVAAGVASIEVGLTRRKTIRLV</sequence>
<gene>
    <name evidence="1" type="ORF">PY771_17185</name>
</gene>
<reference evidence="1" key="1">
    <citation type="submission" date="2023-02" db="EMBL/GenBank/DDBJ databases">
        <title>The sequence of Aeromonas hydrophila K533.</title>
        <authorList>
            <person name="Luo X."/>
        </authorList>
    </citation>
    <scope>NUCLEOTIDE SEQUENCE</scope>
    <source>
        <strain evidence="1">K533</strain>
    </source>
</reference>
<dbReference type="Pfam" id="PF13148">
    <property type="entry name" value="DUF3987"/>
    <property type="match status" value="1"/>
</dbReference>
<dbReference type="EMBL" id="CP118942">
    <property type="protein sequence ID" value="WEE25366.1"/>
    <property type="molecule type" value="Genomic_DNA"/>
</dbReference>
<accession>A0AAX3P1U4</accession>
<dbReference type="Proteomes" id="UP001214666">
    <property type="component" value="Chromosome"/>
</dbReference>
<organism evidence="1 2">
    <name type="scientific">Aeromonas hydrophila</name>
    <dbReference type="NCBI Taxonomy" id="644"/>
    <lineage>
        <taxon>Bacteria</taxon>
        <taxon>Pseudomonadati</taxon>
        <taxon>Pseudomonadota</taxon>
        <taxon>Gammaproteobacteria</taxon>
        <taxon>Aeromonadales</taxon>
        <taxon>Aeromonadaceae</taxon>
        <taxon>Aeromonas</taxon>
    </lineage>
</organism>